<evidence type="ECO:0000256" key="6">
    <source>
        <dbReference type="ARBA" id="ARBA00022840"/>
    </source>
</evidence>
<evidence type="ECO:0000313" key="10">
    <source>
        <dbReference type="WBParaSite" id="SBAD_0001225601-mRNA-1"/>
    </source>
</evidence>
<keyword evidence="6" id="KW-0067">ATP-binding</keyword>
<dbReference type="Gene3D" id="3.30.200.20">
    <property type="entry name" value="Phosphorylase Kinase, domain 1"/>
    <property type="match status" value="1"/>
</dbReference>
<evidence type="ECO:0000256" key="5">
    <source>
        <dbReference type="ARBA" id="ARBA00022777"/>
    </source>
</evidence>
<name>A0A183J7L2_9BILA</name>
<gene>
    <name evidence="8" type="ORF">SBAD_LOCUS11860</name>
</gene>
<dbReference type="PANTHER" id="PTHR12149:SF8">
    <property type="entry name" value="PROTEIN-RIBULOSAMINE 3-KINASE"/>
    <property type="match status" value="1"/>
</dbReference>
<evidence type="ECO:0000256" key="3">
    <source>
        <dbReference type="ARBA" id="ARBA00022679"/>
    </source>
</evidence>
<dbReference type="Pfam" id="PF03881">
    <property type="entry name" value="Fructosamin_kin"/>
    <property type="match status" value="1"/>
</dbReference>
<dbReference type="InterPro" id="IPR011009">
    <property type="entry name" value="Kinase-like_dom_sf"/>
</dbReference>
<evidence type="ECO:0000256" key="1">
    <source>
        <dbReference type="ARBA" id="ARBA00009460"/>
    </source>
</evidence>
<comment type="catalytic activity">
    <reaction evidence="7">
        <text>N(6)-D-ribulosyl-L-lysyl-[protein] + ATP = N(6)-(3-O-phospho-D-ribulosyl)-L-lysyl-[protein] + ADP + H(+)</text>
        <dbReference type="Rhea" id="RHEA:48432"/>
        <dbReference type="Rhea" id="RHEA-COMP:12103"/>
        <dbReference type="Rhea" id="RHEA-COMP:12104"/>
        <dbReference type="ChEBI" id="CHEBI:15378"/>
        <dbReference type="ChEBI" id="CHEBI:30616"/>
        <dbReference type="ChEBI" id="CHEBI:90418"/>
        <dbReference type="ChEBI" id="CHEBI:90420"/>
        <dbReference type="ChEBI" id="CHEBI:456216"/>
        <dbReference type="EC" id="2.7.1.172"/>
    </reaction>
    <physiologicalReaction direction="left-to-right" evidence="7">
        <dbReference type="Rhea" id="RHEA:48433"/>
    </physiologicalReaction>
</comment>
<sequence length="110" mass="11937">MVEELLKKELATYTLTSYGVPGGGCINQGHGYMTDAGPVFVKRNSKEEAKQMFDGEYASLAKLYATNTVPVPKPIKVIDNPAGGALFVAEYIELHGLSRFSAELGRQLAR</sequence>
<dbReference type="GO" id="GO:0005524">
    <property type="term" value="F:ATP binding"/>
    <property type="evidence" value="ECO:0007669"/>
    <property type="project" value="UniProtKB-KW"/>
</dbReference>
<evidence type="ECO:0000313" key="9">
    <source>
        <dbReference type="Proteomes" id="UP000270296"/>
    </source>
</evidence>
<dbReference type="InterPro" id="IPR016477">
    <property type="entry name" value="Fructo-/Ketosamine-3-kinase"/>
</dbReference>
<evidence type="ECO:0000256" key="7">
    <source>
        <dbReference type="ARBA" id="ARBA00048655"/>
    </source>
</evidence>
<comment type="similarity">
    <text evidence="1">Belongs to the fructosamine kinase family.</text>
</comment>
<dbReference type="Proteomes" id="UP000270296">
    <property type="component" value="Unassembled WGS sequence"/>
</dbReference>
<dbReference type="AlphaFoldDB" id="A0A183J7L2"/>
<accession>A0A183J7L2</accession>
<dbReference type="PANTHER" id="PTHR12149">
    <property type="entry name" value="FRUCTOSAMINE 3 KINASE-RELATED PROTEIN"/>
    <property type="match status" value="1"/>
</dbReference>
<reference evidence="8 9" key="2">
    <citation type="submission" date="2018-11" db="EMBL/GenBank/DDBJ databases">
        <authorList>
            <consortium name="Pathogen Informatics"/>
        </authorList>
    </citation>
    <scope>NUCLEOTIDE SEQUENCE [LARGE SCALE GENOMIC DNA]</scope>
</reference>
<organism evidence="10">
    <name type="scientific">Soboliphyme baturini</name>
    <dbReference type="NCBI Taxonomy" id="241478"/>
    <lineage>
        <taxon>Eukaryota</taxon>
        <taxon>Metazoa</taxon>
        <taxon>Ecdysozoa</taxon>
        <taxon>Nematoda</taxon>
        <taxon>Enoplea</taxon>
        <taxon>Dorylaimia</taxon>
        <taxon>Dioctophymatida</taxon>
        <taxon>Dioctophymatoidea</taxon>
        <taxon>Soboliphymatidae</taxon>
        <taxon>Soboliphyme</taxon>
    </lineage>
</organism>
<evidence type="ECO:0000313" key="8">
    <source>
        <dbReference type="EMBL" id="VDP43543.1"/>
    </source>
</evidence>
<dbReference type="OrthoDB" id="5772781at2759"/>
<dbReference type="EC" id="2.7.1.172" evidence="2"/>
<dbReference type="FunFam" id="3.30.200.20:FF:000264">
    <property type="entry name" value="Protein-ribulosamine 3-kinase, chloroplastic"/>
    <property type="match status" value="1"/>
</dbReference>
<keyword evidence="5" id="KW-0418">Kinase</keyword>
<reference evidence="10" key="1">
    <citation type="submission" date="2016-06" db="UniProtKB">
        <authorList>
            <consortium name="WormBaseParasite"/>
        </authorList>
    </citation>
    <scope>IDENTIFICATION</scope>
</reference>
<keyword evidence="4" id="KW-0547">Nucleotide-binding</keyword>
<keyword evidence="9" id="KW-1185">Reference proteome</keyword>
<dbReference type="EMBL" id="UZAM01016508">
    <property type="protein sequence ID" value="VDP43543.1"/>
    <property type="molecule type" value="Genomic_DNA"/>
</dbReference>
<evidence type="ECO:0000256" key="4">
    <source>
        <dbReference type="ARBA" id="ARBA00022741"/>
    </source>
</evidence>
<dbReference type="GO" id="GO:0016301">
    <property type="term" value="F:kinase activity"/>
    <property type="evidence" value="ECO:0007669"/>
    <property type="project" value="UniProtKB-KW"/>
</dbReference>
<dbReference type="GO" id="GO:0102193">
    <property type="term" value="F:protein-ribulosamine 3-kinase activity"/>
    <property type="evidence" value="ECO:0007669"/>
    <property type="project" value="UniProtKB-EC"/>
</dbReference>
<protein>
    <recommendedName>
        <fullName evidence="2">protein-ribulosamine 3-kinase</fullName>
        <ecNumber evidence="2">2.7.1.172</ecNumber>
    </recommendedName>
</protein>
<dbReference type="SUPFAM" id="SSF56112">
    <property type="entry name" value="Protein kinase-like (PK-like)"/>
    <property type="match status" value="1"/>
</dbReference>
<evidence type="ECO:0000256" key="2">
    <source>
        <dbReference type="ARBA" id="ARBA00011961"/>
    </source>
</evidence>
<keyword evidence="3" id="KW-0808">Transferase</keyword>
<dbReference type="WBParaSite" id="SBAD_0001225601-mRNA-1">
    <property type="protein sequence ID" value="SBAD_0001225601-mRNA-1"/>
    <property type="gene ID" value="SBAD_0001225601"/>
</dbReference>
<proteinExistence type="inferred from homology"/>
<dbReference type="GO" id="GO:0005737">
    <property type="term" value="C:cytoplasm"/>
    <property type="evidence" value="ECO:0007669"/>
    <property type="project" value="UniProtKB-ARBA"/>
</dbReference>